<evidence type="ECO:0000313" key="2">
    <source>
        <dbReference type="Proteomes" id="UP000177103"/>
    </source>
</evidence>
<gene>
    <name evidence="1" type="ORF">A2Y57_01120</name>
</gene>
<sequence length="123" mass="13773">MGSKIELNEKQNEDFFSMVDIPNSYSFTIVDGVPNPTTFEFYSQFLADHYILFSSSNISGREGVSMGIKGRSIGVMFDIAHEVIEAEATLYRRAKAGAESYAKALKIEKIVDNTKFALERQDS</sequence>
<comment type="caution">
    <text evidence="1">The sequence shown here is derived from an EMBL/GenBank/DDBJ whole genome shotgun (WGS) entry which is preliminary data.</text>
</comment>
<dbReference type="Proteomes" id="UP000177103">
    <property type="component" value="Unassembled WGS sequence"/>
</dbReference>
<dbReference type="AlphaFoldDB" id="A0A1G1WB97"/>
<protein>
    <submittedName>
        <fullName evidence="1">Uncharacterized protein</fullName>
    </submittedName>
</protein>
<accession>A0A1G1WB97</accession>
<evidence type="ECO:0000313" key="1">
    <source>
        <dbReference type="EMBL" id="OGY24901.1"/>
    </source>
</evidence>
<organism evidence="1 2">
    <name type="scientific">Candidatus Woykebacteria bacterium RBG_13_40_7b</name>
    <dbReference type="NCBI Taxonomy" id="1802594"/>
    <lineage>
        <taxon>Bacteria</taxon>
        <taxon>Candidatus Woykeibacteriota</taxon>
    </lineage>
</organism>
<reference evidence="1 2" key="1">
    <citation type="journal article" date="2016" name="Nat. Commun.">
        <title>Thousands of microbial genomes shed light on interconnected biogeochemical processes in an aquifer system.</title>
        <authorList>
            <person name="Anantharaman K."/>
            <person name="Brown C.T."/>
            <person name="Hug L.A."/>
            <person name="Sharon I."/>
            <person name="Castelle C.J."/>
            <person name="Probst A.J."/>
            <person name="Thomas B.C."/>
            <person name="Singh A."/>
            <person name="Wilkins M.J."/>
            <person name="Karaoz U."/>
            <person name="Brodie E.L."/>
            <person name="Williams K.H."/>
            <person name="Hubbard S.S."/>
            <person name="Banfield J.F."/>
        </authorList>
    </citation>
    <scope>NUCLEOTIDE SEQUENCE [LARGE SCALE GENOMIC DNA]</scope>
</reference>
<name>A0A1G1WB97_9BACT</name>
<proteinExistence type="predicted"/>
<dbReference type="EMBL" id="MHCQ01000007">
    <property type="protein sequence ID" value="OGY24901.1"/>
    <property type="molecule type" value="Genomic_DNA"/>
</dbReference>